<gene>
    <name evidence="2" type="ORF">MCOR_10434</name>
</gene>
<sequence>MTWFYDKKFIALGKLINPEFGQRFRISRYFKVRKYNLQITNFTDGDQGRYRCQGVYDGKYKQHKVTVKICELPDEISAFKAVLNLHVGTKEIYKMNHVCYEEDNLDQLQTTSSKQIPTLTILKAAATNQTSVTLNSREENQTTLQKYACLQMNNENCVTSNCTFPLNVEWRSSHENADAVEYSRQNERQDLELYICYFNTSNVVEDVHSPNEIKLYRANTTLYFQNFNIVYAGYYHCIFTEIDALETATLSDDKINGKY</sequence>
<dbReference type="EMBL" id="CACVKT020001843">
    <property type="protein sequence ID" value="CAC5372299.1"/>
    <property type="molecule type" value="Genomic_DNA"/>
</dbReference>
<accession>A0A6J8AR77</accession>
<evidence type="ECO:0000259" key="1">
    <source>
        <dbReference type="PROSITE" id="PS50835"/>
    </source>
</evidence>
<organism evidence="2 3">
    <name type="scientific">Mytilus coruscus</name>
    <name type="common">Sea mussel</name>
    <dbReference type="NCBI Taxonomy" id="42192"/>
    <lineage>
        <taxon>Eukaryota</taxon>
        <taxon>Metazoa</taxon>
        <taxon>Spiralia</taxon>
        <taxon>Lophotrochozoa</taxon>
        <taxon>Mollusca</taxon>
        <taxon>Bivalvia</taxon>
        <taxon>Autobranchia</taxon>
        <taxon>Pteriomorphia</taxon>
        <taxon>Mytilida</taxon>
        <taxon>Mytiloidea</taxon>
        <taxon>Mytilidae</taxon>
        <taxon>Mytilinae</taxon>
        <taxon>Mytilus</taxon>
    </lineage>
</organism>
<dbReference type="Gene3D" id="2.60.40.10">
    <property type="entry name" value="Immunoglobulins"/>
    <property type="match status" value="1"/>
</dbReference>
<evidence type="ECO:0000313" key="3">
    <source>
        <dbReference type="Proteomes" id="UP000507470"/>
    </source>
</evidence>
<proteinExistence type="predicted"/>
<keyword evidence="3" id="KW-1185">Reference proteome</keyword>
<evidence type="ECO:0000313" key="2">
    <source>
        <dbReference type="EMBL" id="CAC5372299.1"/>
    </source>
</evidence>
<dbReference type="SUPFAM" id="SSF48726">
    <property type="entry name" value="Immunoglobulin"/>
    <property type="match status" value="1"/>
</dbReference>
<name>A0A6J8AR77_MYTCO</name>
<dbReference type="AlphaFoldDB" id="A0A6J8AR77"/>
<dbReference type="InterPro" id="IPR007110">
    <property type="entry name" value="Ig-like_dom"/>
</dbReference>
<protein>
    <recommendedName>
        <fullName evidence="1">Ig-like domain-containing protein</fullName>
    </recommendedName>
</protein>
<dbReference type="InterPro" id="IPR036179">
    <property type="entry name" value="Ig-like_dom_sf"/>
</dbReference>
<dbReference type="PROSITE" id="PS50835">
    <property type="entry name" value="IG_LIKE"/>
    <property type="match status" value="1"/>
</dbReference>
<dbReference type="Proteomes" id="UP000507470">
    <property type="component" value="Unassembled WGS sequence"/>
</dbReference>
<dbReference type="InterPro" id="IPR013783">
    <property type="entry name" value="Ig-like_fold"/>
</dbReference>
<reference evidence="2 3" key="1">
    <citation type="submission" date="2020-06" db="EMBL/GenBank/DDBJ databases">
        <authorList>
            <person name="Li R."/>
            <person name="Bekaert M."/>
        </authorList>
    </citation>
    <scope>NUCLEOTIDE SEQUENCE [LARGE SCALE GENOMIC DNA]</scope>
    <source>
        <strain evidence="3">wild</strain>
    </source>
</reference>
<feature type="domain" description="Ig-like" evidence="1">
    <location>
        <begin position="117"/>
        <end position="251"/>
    </location>
</feature>